<dbReference type="Pfam" id="PF16344">
    <property type="entry name" value="FecR_C"/>
    <property type="match status" value="1"/>
</dbReference>
<evidence type="ECO:0000313" key="4">
    <source>
        <dbReference type="EMBL" id="MBB4045345.1"/>
    </source>
</evidence>
<feature type="domain" description="Protein FecR C-terminal" evidence="3">
    <location>
        <begin position="299"/>
        <end position="368"/>
    </location>
</feature>
<dbReference type="Pfam" id="PF04773">
    <property type="entry name" value="FecR"/>
    <property type="match status" value="1"/>
</dbReference>
<name>A0A840D9Q5_9BACE</name>
<dbReference type="Gene3D" id="3.55.50.30">
    <property type="match status" value="1"/>
</dbReference>
<reference evidence="4" key="1">
    <citation type="submission" date="2020-08" db="EMBL/GenBank/DDBJ databases">
        <title>Genomic Encyclopedia of Type Strains, Phase IV (KMG-IV): sequencing the most valuable type-strain genomes for metagenomic binning, comparative biology and taxonomic classification.</title>
        <authorList>
            <person name="Goeker M."/>
        </authorList>
    </citation>
    <scope>NUCLEOTIDE SEQUENCE [LARGE SCALE GENOMIC DNA]</scope>
    <source>
        <strain evidence="4">DSM 105720</strain>
    </source>
</reference>
<evidence type="ECO:0000313" key="5">
    <source>
        <dbReference type="Proteomes" id="UP000560658"/>
    </source>
</evidence>
<organism evidence="4 5">
    <name type="scientific">Bacteroides reticulotermitis</name>
    <dbReference type="NCBI Taxonomy" id="1133319"/>
    <lineage>
        <taxon>Bacteria</taxon>
        <taxon>Pseudomonadati</taxon>
        <taxon>Bacteroidota</taxon>
        <taxon>Bacteroidia</taxon>
        <taxon>Bacteroidales</taxon>
        <taxon>Bacteroidaceae</taxon>
        <taxon>Bacteroides</taxon>
    </lineage>
</organism>
<dbReference type="Proteomes" id="UP000560658">
    <property type="component" value="Unassembled WGS sequence"/>
</dbReference>
<comment type="caution">
    <text evidence="4">The sequence shown here is derived from an EMBL/GenBank/DDBJ whole genome shotgun (WGS) entry which is preliminary data.</text>
</comment>
<accession>A0A840D9Q5</accession>
<gene>
    <name evidence="4" type="ORF">GGR06_003157</name>
</gene>
<sequence>MNKEDVIPQNMEPDNNMEQDARLLFTCEQAMLRKKYPQPSVDTEWGKFRKETIASEIEKPAVAVQKKKSHKTRYFVLGSLSGIAATLLLVIGFQWQADKANQPIMIFTAEATTPQVTLGTDLQPQGVAIAEIKKEAAQNIIIKPHEVDFRQVATSPKYIPTQVITTPRGKDYQVILNDGTEVLLNAESKLTFPRKFTGSRRVVKLEGEAYFKIAKNEQMPFIVETERTSTRALGTEFNVKAYKNTESHVTLINGSVVVNMPEINKEVTLVPGQEVVVDQEVFKVKDVDVNYYVQWKDGYFYFDNVPLVEVLCDLGRWYNVNIEIEKPSLMSYRLHFIADRKAAIDEVVENLNSFSYLSAIKTGNKITIGLKK</sequence>
<protein>
    <recommendedName>
        <fullName evidence="6">FecR family protein</fullName>
    </recommendedName>
</protein>
<dbReference type="GO" id="GO:0016989">
    <property type="term" value="F:sigma factor antagonist activity"/>
    <property type="evidence" value="ECO:0007669"/>
    <property type="project" value="TreeGrafter"/>
</dbReference>
<evidence type="ECO:0000259" key="3">
    <source>
        <dbReference type="Pfam" id="PF16344"/>
    </source>
</evidence>
<evidence type="ECO:0008006" key="6">
    <source>
        <dbReference type="Google" id="ProtNLM"/>
    </source>
</evidence>
<dbReference type="Gene3D" id="2.60.120.1440">
    <property type="match status" value="1"/>
</dbReference>
<keyword evidence="5" id="KW-1185">Reference proteome</keyword>
<dbReference type="EMBL" id="JACIER010000014">
    <property type="protein sequence ID" value="MBB4045345.1"/>
    <property type="molecule type" value="Genomic_DNA"/>
</dbReference>
<dbReference type="RefSeq" id="WP_052517171.1">
    <property type="nucleotide sequence ID" value="NZ_JACIER010000014.1"/>
</dbReference>
<dbReference type="PANTHER" id="PTHR30273:SF2">
    <property type="entry name" value="PROTEIN FECR"/>
    <property type="match status" value="1"/>
</dbReference>
<keyword evidence="1" id="KW-1133">Transmembrane helix</keyword>
<feature type="transmembrane region" description="Helical" evidence="1">
    <location>
        <begin position="74"/>
        <end position="95"/>
    </location>
</feature>
<dbReference type="InterPro" id="IPR012373">
    <property type="entry name" value="Ferrdict_sens_TM"/>
</dbReference>
<dbReference type="PANTHER" id="PTHR30273">
    <property type="entry name" value="PERIPLASMIC SIGNAL SENSOR AND SIGMA FACTOR ACTIVATOR FECR-RELATED"/>
    <property type="match status" value="1"/>
</dbReference>
<keyword evidence="1" id="KW-0812">Transmembrane</keyword>
<evidence type="ECO:0000259" key="2">
    <source>
        <dbReference type="Pfam" id="PF04773"/>
    </source>
</evidence>
<keyword evidence="1" id="KW-0472">Membrane</keyword>
<dbReference type="InterPro" id="IPR032508">
    <property type="entry name" value="FecR_C"/>
</dbReference>
<feature type="domain" description="FecR protein" evidence="2">
    <location>
        <begin position="163"/>
        <end position="256"/>
    </location>
</feature>
<dbReference type="AlphaFoldDB" id="A0A840D9Q5"/>
<proteinExistence type="predicted"/>
<dbReference type="InterPro" id="IPR006860">
    <property type="entry name" value="FecR"/>
</dbReference>
<evidence type="ECO:0000256" key="1">
    <source>
        <dbReference type="SAM" id="Phobius"/>
    </source>
</evidence>